<protein>
    <recommendedName>
        <fullName evidence="3">F-box domain-containing protein</fullName>
    </recommendedName>
</protein>
<keyword evidence="2" id="KW-1185">Reference proteome</keyword>
<organism evidence="1 2">
    <name type="scientific">Collybiopsis luxurians FD-317 M1</name>
    <dbReference type="NCBI Taxonomy" id="944289"/>
    <lineage>
        <taxon>Eukaryota</taxon>
        <taxon>Fungi</taxon>
        <taxon>Dikarya</taxon>
        <taxon>Basidiomycota</taxon>
        <taxon>Agaricomycotina</taxon>
        <taxon>Agaricomycetes</taxon>
        <taxon>Agaricomycetidae</taxon>
        <taxon>Agaricales</taxon>
        <taxon>Marasmiineae</taxon>
        <taxon>Omphalotaceae</taxon>
        <taxon>Collybiopsis</taxon>
        <taxon>Collybiopsis luxurians</taxon>
    </lineage>
</organism>
<dbReference type="AlphaFoldDB" id="A0A0D0BU38"/>
<dbReference type="OrthoDB" id="2905872at2759"/>
<gene>
    <name evidence="1" type="ORF">GYMLUDRAFT_250694</name>
</gene>
<dbReference type="EMBL" id="KN834833">
    <property type="protein sequence ID" value="KIK53119.1"/>
    <property type="molecule type" value="Genomic_DNA"/>
</dbReference>
<name>A0A0D0BU38_9AGAR</name>
<evidence type="ECO:0008006" key="3">
    <source>
        <dbReference type="Google" id="ProtNLM"/>
    </source>
</evidence>
<accession>A0A0D0BU38</accession>
<evidence type="ECO:0000313" key="1">
    <source>
        <dbReference type="EMBL" id="KIK53119.1"/>
    </source>
</evidence>
<dbReference type="HOGENOM" id="CLU_486656_0_0_1"/>
<reference evidence="1 2" key="1">
    <citation type="submission" date="2014-04" db="EMBL/GenBank/DDBJ databases">
        <title>Evolutionary Origins and Diversification of the Mycorrhizal Mutualists.</title>
        <authorList>
            <consortium name="DOE Joint Genome Institute"/>
            <consortium name="Mycorrhizal Genomics Consortium"/>
            <person name="Kohler A."/>
            <person name="Kuo A."/>
            <person name="Nagy L.G."/>
            <person name="Floudas D."/>
            <person name="Copeland A."/>
            <person name="Barry K.W."/>
            <person name="Cichocki N."/>
            <person name="Veneault-Fourrey C."/>
            <person name="LaButti K."/>
            <person name="Lindquist E.A."/>
            <person name="Lipzen A."/>
            <person name="Lundell T."/>
            <person name="Morin E."/>
            <person name="Murat C."/>
            <person name="Riley R."/>
            <person name="Ohm R."/>
            <person name="Sun H."/>
            <person name="Tunlid A."/>
            <person name="Henrissat B."/>
            <person name="Grigoriev I.V."/>
            <person name="Hibbett D.S."/>
            <person name="Martin F."/>
        </authorList>
    </citation>
    <scope>NUCLEOTIDE SEQUENCE [LARGE SCALE GENOMIC DNA]</scope>
    <source>
        <strain evidence="1 2">FD-317 M1</strain>
    </source>
</reference>
<proteinExistence type="predicted"/>
<evidence type="ECO:0000313" key="2">
    <source>
        <dbReference type="Proteomes" id="UP000053593"/>
    </source>
</evidence>
<sequence>MPRIATTTLIRAHRTACSLPCHSAWATKTLFDRHFGRLGLVHLSQGRDVFSTLPIELHEKIAECLSKEPGVLHALSSVNKDCLDVANSQLYCTIKDCRTLETIALPQSSRSVLDSRHPAASVRVLEFSVNTESDSESTASSVRLFETAMFNLVHFLPQPSYSLLTSLTIHIIGVTFVDAFKGVAWDKFRLQELQIMAQYIASSVSECCDTLASLLCPSLQTLQLELTALGPNGHILDTGMSYSKFLASVNRLAPNVSKFILSLHCTYSESLDAFNTTFRDASFSALDDIEIKISLSSTADSPLLDLLKFFHRHTSIQRINISYMSASAIHHFQLAIVATQPSLSGLKHFRGHIQDYWSLQSGGHISLQLLTIQLPMEPTINHGELTDGQLTDVLKHTGTTLKTLRLVQDWKSQSSICAISLIWDQLGSSGLQCSTVTALCQNLEELELYLPWQDVQSDLGLISTIVGDLLTL</sequence>
<dbReference type="Proteomes" id="UP000053593">
    <property type="component" value="Unassembled WGS sequence"/>
</dbReference>